<sequence>MWMVENQKVGIGVGTEKDREREKENVGLLVVGRGKERKLGAVGGEVEGGRGGGVGQRRYCLLHYPSINVPTTFLWPLSGYVVEDTQCNVNTVHFNHHVAMVKNMSPSFTFVSCPRVHPFGALQISVGVGDASDSGKCDQSKVSEIQILNEDDQVVSNDSEDTIEDHKERQRRIKIGLANKGRVPWNKGKKHTAETRDRIKQRTLEALRDPKVKSCKVRKKMSEHPRPHSDRIKAKISSSLRCVWQERLKLKYSRERFFWSWAESIAKTAKKGGSNQQELEWDSYDRMKQEIVHQELQWVAEKAKAKAKQMAKARAERFILSWAESIAKVAKKGGSGQQELDWDSFNKIKQEMVLQQLQWTAEKAKAKEMGKIRSRLAQKRKEREEKARARGEIKRKIHRKLKEDKEDFAVTQVSKLKQKLTKVHIKESVNVQVTGWGNTVVSHFGGLEKLDLEIVKREKMRREVSLADQIQVARIKKSESMDREALAASSSDYRSNKNTEE</sequence>
<name>A0A7N2MBQ0_QUELO</name>
<dbReference type="GO" id="GO:0003677">
    <property type="term" value="F:DNA binding"/>
    <property type="evidence" value="ECO:0007669"/>
    <property type="project" value="InterPro"/>
</dbReference>
<dbReference type="PANTHER" id="PTHR34199">
    <property type="entry name" value="NUMOD3 MOTIF FAMILY PROTEIN, EXPRESSED"/>
    <property type="match status" value="1"/>
</dbReference>
<evidence type="ECO:0000313" key="4">
    <source>
        <dbReference type="Proteomes" id="UP000594261"/>
    </source>
</evidence>
<keyword evidence="4" id="KW-1185">Reference proteome</keyword>
<proteinExistence type="predicted"/>
<dbReference type="Proteomes" id="UP000594261">
    <property type="component" value="Chromosome 8"/>
</dbReference>
<reference evidence="3" key="2">
    <citation type="submission" date="2021-01" db="UniProtKB">
        <authorList>
            <consortium name="EnsemblPlants"/>
        </authorList>
    </citation>
    <scope>IDENTIFICATION</scope>
</reference>
<evidence type="ECO:0000313" key="3">
    <source>
        <dbReference type="EnsemblPlants" id="QL08p026808:mrna"/>
    </source>
</evidence>
<dbReference type="EMBL" id="LRBV02000008">
    <property type="status" value="NOT_ANNOTATED_CDS"/>
    <property type="molecule type" value="Genomic_DNA"/>
</dbReference>
<organism evidence="3 4">
    <name type="scientific">Quercus lobata</name>
    <name type="common">Valley oak</name>
    <dbReference type="NCBI Taxonomy" id="97700"/>
    <lineage>
        <taxon>Eukaryota</taxon>
        <taxon>Viridiplantae</taxon>
        <taxon>Streptophyta</taxon>
        <taxon>Embryophyta</taxon>
        <taxon>Tracheophyta</taxon>
        <taxon>Spermatophyta</taxon>
        <taxon>Magnoliopsida</taxon>
        <taxon>eudicotyledons</taxon>
        <taxon>Gunneridae</taxon>
        <taxon>Pentapetalae</taxon>
        <taxon>rosids</taxon>
        <taxon>fabids</taxon>
        <taxon>Fagales</taxon>
        <taxon>Fagaceae</taxon>
        <taxon>Quercus</taxon>
    </lineage>
</organism>
<evidence type="ECO:0000259" key="2">
    <source>
        <dbReference type="Pfam" id="PF07460"/>
    </source>
</evidence>
<reference evidence="3 4" key="1">
    <citation type="journal article" date="2016" name="G3 (Bethesda)">
        <title>First Draft Assembly and Annotation of the Genome of a California Endemic Oak Quercus lobata Nee (Fagaceae).</title>
        <authorList>
            <person name="Sork V.L."/>
            <person name="Fitz-Gibbon S.T."/>
            <person name="Puiu D."/>
            <person name="Crepeau M."/>
            <person name="Gugger P.F."/>
            <person name="Sherman R."/>
            <person name="Stevens K."/>
            <person name="Langley C.H."/>
            <person name="Pellegrini M."/>
            <person name="Salzberg S.L."/>
        </authorList>
    </citation>
    <scope>NUCLEOTIDE SEQUENCE [LARGE SCALE GENOMIC DNA]</scope>
    <source>
        <strain evidence="3 4">cv. SW786</strain>
    </source>
</reference>
<dbReference type="Gramene" id="QL08p026808:mrna">
    <property type="protein sequence ID" value="QL08p026808:mrna"/>
    <property type="gene ID" value="QL08p026808"/>
</dbReference>
<dbReference type="PANTHER" id="PTHR34199:SF1">
    <property type="entry name" value="HISTONE-LYSINE N-METHYLTRANSFERASE, H3 LYSINE-79 SPECIFIC-LIKE PROTEIN"/>
    <property type="match status" value="1"/>
</dbReference>
<dbReference type="Pfam" id="PF07460">
    <property type="entry name" value="NUMOD3"/>
    <property type="match status" value="1"/>
</dbReference>
<dbReference type="OMA" id="KKMSEHP"/>
<feature type="region of interest" description="Disordered" evidence="1">
    <location>
        <begin position="477"/>
        <end position="501"/>
    </location>
</feature>
<feature type="domain" description="Nuclease associated modular" evidence="2">
    <location>
        <begin position="173"/>
        <end position="199"/>
    </location>
</feature>
<dbReference type="InterPro" id="IPR003611">
    <property type="entry name" value="NUMOD3"/>
</dbReference>
<dbReference type="FunCoup" id="A0A7N2MBQ0">
    <property type="interactions" value="682"/>
</dbReference>
<dbReference type="EnsemblPlants" id="QL08p026808:mrna">
    <property type="protein sequence ID" value="QL08p026808:mrna"/>
    <property type="gene ID" value="QL08p026808"/>
</dbReference>
<protein>
    <recommendedName>
        <fullName evidence="2">Nuclease associated modular domain-containing protein</fullName>
    </recommendedName>
</protein>
<accession>A0A7N2MBQ0</accession>
<dbReference type="InParanoid" id="A0A7N2MBQ0"/>
<dbReference type="AlphaFoldDB" id="A0A7N2MBQ0"/>
<evidence type="ECO:0000256" key="1">
    <source>
        <dbReference type="SAM" id="MobiDB-lite"/>
    </source>
</evidence>